<dbReference type="GO" id="GO:0004099">
    <property type="term" value="F:chitin deacetylase activity"/>
    <property type="evidence" value="ECO:0007669"/>
    <property type="project" value="UniProtKB-ARBA"/>
</dbReference>
<organism evidence="5 6">
    <name type="scientific">Vittaforma corneae (strain ATCC 50505)</name>
    <name type="common">Microsporidian parasite</name>
    <name type="synonym">Nosema corneum</name>
    <dbReference type="NCBI Taxonomy" id="993615"/>
    <lineage>
        <taxon>Eukaryota</taxon>
        <taxon>Fungi</taxon>
        <taxon>Fungi incertae sedis</taxon>
        <taxon>Microsporidia</taxon>
        <taxon>Nosematidae</taxon>
        <taxon>Vittaforma</taxon>
    </lineage>
</organism>
<dbReference type="AlphaFoldDB" id="L2GPV4"/>
<evidence type="ECO:0000313" key="5">
    <source>
        <dbReference type="EMBL" id="ELA42871.1"/>
    </source>
</evidence>
<keyword evidence="3" id="KW-0732">Signal</keyword>
<evidence type="ECO:0000313" key="6">
    <source>
        <dbReference type="Proteomes" id="UP000011082"/>
    </source>
</evidence>
<dbReference type="EMBL" id="JH370130">
    <property type="protein sequence ID" value="ELA42871.1"/>
    <property type="molecule type" value="Genomic_DNA"/>
</dbReference>
<dbReference type="GO" id="GO:0046872">
    <property type="term" value="F:metal ion binding"/>
    <property type="evidence" value="ECO:0007669"/>
    <property type="project" value="UniProtKB-KW"/>
</dbReference>
<dbReference type="InterPro" id="IPR011330">
    <property type="entry name" value="Glyco_hydro/deAcase_b/a-brl"/>
</dbReference>
<dbReference type="InParanoid" id="L2GPV4"/>
<dbReference type="PROSITE" id="PS51677">
    <property type="entry name" value="NODB"/>
    <property type="match status" value="1"/>
</dbReference>
<keyword evidence="6" id="KW-1185">Reference proteome</keyword>
<dbReference type="HOGENOM" id="CLU_1082481_0_0_1"/>
<dbReference type="PANTHER" id="PTHR10587">
    <property type="entry name" value="GLYCOSYL TRANSFERASE-RELATED"/>
    <property type="match status" value="1"/>
</dbReference>
<dbReference type="VEuPathDB" id="MicrosporidiaDB:VICG_00186"/>
<keyword evidence="2" id="KW-0378">Hydrolase</keyword>
<feature type="chain" id="PRO_5003960305" description="NodB homology domain-containing protein" evidence="3">
    <location>
        <begin position="21"/>
        <end position="251"/>
    </location>
</feature>
<dbReference type="GO" id="GO:0005975">
    <property type="term" value="P:carbohydrate metabolic process"/>
    <property type="evidence" value="ECO:0007669"/>
    <property type="project" value="InterPro"/>
</dbReference>
<evidence type="ECO:0000256" key="2">
    <source>
        <dbReference type="ARBA" id="ARBA00022801"/>
    </source>
</evidence>
<dbReference type="Pfam" id="PF01522">
    <property type="entry name" value="Polysacc_deac_1"/>
    <property type="match status" value="1"/>
</dbReference>
<dbReference type="GO" id="GO:0016020">
    <property type="term" value="C:membrane"/>
    <property type="evidence" value="ECO:0007669"/>
    <property type="project" value="TreeGrafter"/>
</dbReference>
<evidence type="ECO:0000256" key="1">
    <source>
        <dbReference type="ARBA" id="ARBA00022723"/>
    </source>
</evidence>
<protein>
    <recommendedName>
        <fullName evidence="4">NodB homology domain-containing protein</fullName>
    </recommendedName>
</protein>
<dbReference type="GO" id="GO:0009272">
    <property type="term" value="P:fungal-type cell wall biogenesis"/>
    <property type="evidence" value="ECO:0007669"/>
    <property type="project" value="UniProtKB-ARBA"/>
</dbReference>
<reference evidence="6" key="1">
    <citation type="submission" date="2011-05" db="EMBL/GenBank/DDBJ databases">
        <title>The genome sequence of Vittaforma corneae strain ATCC 50505.</title>
        <authorList>
            <consortium name="The Broad Institute Genome Sequencing Platform"/>
            <person name="Cuomo C."/>
            <person name="Didier E."/>
            <person name="Bowers L."/>
            <person name="Young S.K."/>
            <person name="Zeng Q."/>
            <person name="Gargeya S."/>
            <person name="Fitzgerald M."/>
            <person name="Haas B."/>
            <person name="Abouelleil A."/>
            <person name="Alvarado L."/>
            <person name="Arachchi H.M."/>
            <person name="Berlin A."/>
            <person name="Chapman S.B."/>
            <person name="Gearin G."/>
            <person name="Goldberg J."/>
            <person name="Griggs A."/>
            <person name="Gujja S."/>
            <person name="Hansen M."/>
            <person name="Heiman D."/>
            <person name="Howarth C."/>
            <person name="Larimer J."/>
            <person name="Lui A."/>
            <person name="MacDonald P.J.P."/>
            <person name="McCowen C."/>
            <person name="Montmayeur A."/>
            <person name="Murphy C."/>
            <person name="Neiman D."/>
            <person name="Pearson M."/>
            <person name="Priest M."/>
            <person name="Roberts A."/>
            <person name="Saif S."/>
            <person name="Shea T."/>
            <person name="Sisk P."/>
            <person name="Stolte C."/>
            <person name="Sykes S."/>
            <person name="Wortman J."/>
            <person name="Nusbaum C."/>
            <person name="Birren B."/>
        </authorList>
    </citation>
    <scope>NUCLEOTIDE SEQUENCE [LARGE SCALE GENOMIC DNA]</scope>
    <source>
        <strain evidence="6">ATCC 50505</strain>
    </source>
</reference>
<dbReference type="InterPro" id="IPR050248">
    <property type="entry name" value="Polysacc_deacetylase_ArnD"/>
</dbReference>
<dbReference type="Gene3D" id="3.20.20.370">
    <property type="entry name" value="Glycoside hydrolase/deacetylase"/>
    <property type="match status" value="1"/>
</dbReference>
<proteinExistence type="predicted"/>
<dbReference type="RefSeq" id="XP_007603639.1">
    <property type="nucleotide sequence ID" value="XM_007603577.1"/>
</dbReference>
<dbReference type="InterPro" id="IPR002509">
    <property type="entry name" value="NODB_dom"/>
</dbReference>
<feature type="domain" description="NodB homology" evidence="4">
    <location>
        <begin position="23"/>
        <end position="206"/>
    </location>
</feature>
<evidence type="ECO:0000259" key="4">
    <source>
        <dbReference type="PROSITE" id="PS51677"/>
    </source>
</evidence>
<accession>L2GPV4</accession>
<feature type="signal peptide" evidence="3">
    <location>
        <begin position="1"/>
        <end position="20"/>
    </location>
</feature>
<dbReference type="GeneID" id="19880904"/>
<gene>
    <name evidence="5" type="ORF">VICG_00186</name>
</gene>
<dbReference type="PANTHER" id="PTHR10587:SF133">
    <property type="entry name" value="CHITIN DEACETYLASE 1-RELATED"/>
    <property type="match status" value="1"/>
</dbReference>
<sequence length="251" mass="28591">MKYLILLGLISSITLPDTCTSTGVVALTIDEGPSAYTDSILDILDKKGVPATFHFNPSIVGSEFQGIYDRVEDEGHEIGFRSSPKRAYTDDQPYEDVEEDLDQQLKFMQSRTSKDIKYARAPKNGDLPVQNVYNYFVKRKIIQTSYSLCPHDNPDEDPVDRIRDFLGPNNYKHDSFIIQLYEQRLEQDGNLSEIIDAIKEYNYEIVTLSSCLDGYEPGKPVTKSKSGRLTSSCSKMVFPQFIPLLMHYLIY</sequence>
<evidence type="ECO:0000256" key="3">
    <source>
        <dbReference type="SAM" id="SignalP"/>
    </source>
</evidence>
<keyword evidence="1" id="KW-0479">Metal-binding</keyword>
<dbReference type="OrthoDB" id="407355at2759"/>
<dbReference type="SUPFAM" id="SSF88713">
    <property type="entry name" value="Glycoside hydrolase/deacetylase"/>
    <property type="match status" value="1"/>
</dbReference>
<name>L2GPV4_VITCO</name>
<dbReference type="STRING" id="993615.L2GPV4"/>
<dbReference type="Proteomes" id="UP000011082">
    <property type="component" value="Unassembled WGS sequence"/>
</dbReference>
<dbReference type="OMA" id="WNHPTEV"/>